<accession>A0ABS3WCS9</accession>
<proteinExistence type="predicted"/>
<comment type="caution">
    <text evidence="4">The sequence shown here is derived from an EMBL/GenBank/DDBJ whole genome shotgun (WGS) entry which is preliminary data.</text>
</comment>
<dbReference type="PROSITE" id="PS50977">
    <property type="entry name" value="HTH_TETR_2"/>
    <property type="match status" value="1"/>
</dbReference>
<dbReference type="Proteomes" id="UP000670947">
    <property type="component" value="Unassembled WGS sequence"/>
</dbReference>
<dbReference type="Gene3D" id="1.10.357.10">
    <property type="entry name" value="Tetracycline Repressor, domain 2"/>
    <property type="match status" value="1"/>
</dbReference>
<dbReference type="InterPro" id="IPR001647">
    <property type="entry name" value="HTH_TetR"/>
</dbReference>
<evidence type="ECO:0000256" key="1">
    <source>
        <dbReference type="ARBA" id="ARBA00023125"/>
    </source>
</evidence>
<evidence type="ECO:0000313" key="5">
    <source>
        <dbReference type="Proteomes" id="UP000670947"/>
    </source>
</evidence>
<dbReference type="PANTHER" id="PTHR30055:SF226">
    <property type="entry name" value="HTH-TYPE TRANSCRIPTIONAL REGULATOR PKSA"/>
    <property type="match status" value="1"/>
</dbReference>
<dbReference type="InterPro" id="IPR009057">
    <property type="entry name" value="Homeodomain-like_sf"/>
</dbReference>
<dbReference type="EMBL" id="JAGGDJ010000015">
    <property type="protein sequence ID" value="MBO7746108.1"/>
    <property type="molecule type" value="Genomic_DNA"/>
</dbReference>
<dbReference type="SUPFAM" id="SSF46689">
    <property type="entry name" value="Homeodomain-like"/>
    <property type="match status" value="1"/>
</dbReference>
<dbReference type="RefSeq" id="WP_208848905.1">
    <property type="nucleotide sequence ID" value="NZ_JAGGDJ010000015.1"/>
</dbReference>
<organism evidence="4 5">
    <name type="scientific">Paenibacillus artemisiicola</name>
    <dbReference type="NCBI Taxonomy" id="1172618"/>
    <lineage>
        <taxon>Bacteria</taxon>
        <taxon>Bacillati</taxon>
        <taxon>Bacillota</taxon>
        <taxon>Bacilli</taxon>
        <taxon>Bacillales</taxon>
        <taxon>Paenibacillaceae</taxon>
        <taxon>Paenibacillus</taxon>
    </lineage>
</organism>
<dbReference type="InterPro" id="IPR036271">
    <property type="entry name" value="Tet_transcr_reg_TetR-rel_C_sf"/>
</dbReference>
<sequence length="200" mass="22442">MKQEERRQQTTRQLLEATKALIGEKGCHVITMKDIMERSELSKGAIFHYVKSKYELFAWVLEESLTATNERFEKQVERHPGDFEQPMEMLAKQFAELEDAGSPTNKVLMYLLGKEDDPAVADVLRQFYERSVLFSRRWIETGQRHGVIPASVDAARTAELFVVLSLGLRARTSIPGAGTAFTAGHFAAFVSGSLRGGFKG</sequence>
<feature type="domain" description="HTH tetR-type" evidence="3">
    <location>
        <begin position="8"/>
        <end position="68"/>
    </location>
</feature>
<feature type="DNA-binding region" description="H-T-H motif" evidence="2">
    <location>
        <begin position="31"/>
        <end position="50"/>
    </location>
</feature>
<dbReference type="InterPro" id="IPR050109">
    <property type="entry name" value="HTH-type_TetR-like_transc_reg"/>
</dbReference>
<dbReference type="PRINTS" id="PR00455">
    <property type="entry name" value="HTHTETR"/>
</dbReference>
<dbReference type="Pfam" id="PF00440">
    <property type="entry name" value="TetR_N"/>
    <property type="match status" value="1"/>
</dbReference>
<dbReference type="SUPFAM" id="SSF48498">
    <property type="entry name" value="Tetracyclin repressor-like, C-terminal domain"/>
    <property type="match status" value="1"/>
</dbReference>
<gene>
    <name evidence="4" type="ORF">I8J29_18010</name>
</gene>
<evidence type="ECO:0000256" key="2">
    <source>
        <dbReference type="PROSITE-ProRule" id="PRU00335"/>
    </source>
</evidence>
<protein>
    <submittedName>
        <fullName evidence="4">TetR/AcrR family transcriptional regulator</fullName>
    </submittedName>
</protein>
<name>A0ABS3WCS9_9BACL</name>
<keyword evidence="1 2" id="KW-0238">DNA-binding</keyword>
<reference evidence="4 5" key="1">
    <citation type="submission" date="2021-03" db="EMBL/GenBank/DDBJ databases">
        <title>Paenibacillus artemisicola MWE-103 whole genome sequence.</title>
        <authorList>
            <person name="Ham Y.J."/>
        </authorList>
    </citation>
    <scope>NUCLEOTIDE SEQUENCE [LARGE SCALE GENOMIC DNA]</scope>
    <source>
        <strain evidence="4 5">MWE-103</strain>
    </source>
</reference>
<evidence type="ECO:0000313" key="4">
    <source>
        <dbReference type="EMBL" id="MBO7746108.1"/>
    </source>
</evidence>
<keyword evidence="5" id="KW-1185">Reference proteome</keyword>
<evidence type="ECO:0000259" key="3">
    <source>
        <dbReference type="PROSITE" id="PS50977"/>
    </source>
</evidence>
<dbReference type="PANTHER" id="PTHR30055">
    <property type="entry name" value="HTH-TYPE TRANSCRIPTIONAL REGULATOR RUTR"/>
    <property type="match status" value="1"/>
</dbReference>